<dbReference type="PANTHER" id="PTHR34477">
    <property type="entry name" value="UPF0213 PROTEIN YHBQ"/>
    <property type="match status" value="1"/>
</dbReference>
<reference evidence="4" key="1">
    <citation type="submission" date="2018-12" db="EMBL/GenBank/DDBJ databases">
        <title>Tengunoibacter tsumagoiensis gen. nov., sp. nov., Dictyobacter kobayashii sp. nov., D. alpinus sp. nov., and D. joshuensis sp. nov. and description of Dictyobacteraceae fam. nov. within the order Ktedonobacterales isolated from Tengu-no-mugimeshi.</title>
        <authorList>
            <person name="Wang C.M."/>
            <person name="Zheng Y."/>
            <person name="Sakai Y."/>
            <person name="Toyoda A."/>
            <person name="Minakuchi Y."/>
            <person name="Abe K."/>
            <person name="Yokota A."/>
            <person name="Yabe S."/>
        </authorList>
    </citation>
    <scope>NUCLEOTIDE SEQUENCE [LARGE SCALE GENOMIC DNA]</scope>
    <source>
        <strain evidence="4">Uno16</strain>
    </source>
</reference>
<dbReference type="EMBL" id="BIFT01000002">
    <property type="protein sequence ID" value="GCE31413.1"/>
    <property type="molecule type" value="Genomic_DNA"/>
</dbReference>
<gene>
    <name evidence="3" type="ORF">KDA_68970</name>
</gene>
<dbReference type="InterPro" id="IPR035901">
    <property type="entry name" value="GIY-YIG_endonuc_sf"/>
</dbReference>
<protein>
    <recommendedName>
        <fullName evidence="2">GIY-YIG domain-containing protein</fullName>
    </recommendedName>
</protein>
<dbReference type="RefSeq" id="WP_126631387.1">
    <property type="nucleotide sequence ID" value="NZ_BIFT01000002.1"/>
</dbReference>
<dbReference type="PROSITE" id="PS50164">
    <property type="entry name" value="GIY_YIG"/>
    <property type="match status" value="1"/>
</dbReference>
<comment type="similarity">
    <text evidence="1">Belongs to the UPF0213 family.</text>
</comment>
<keyword evidence="4" id="KW-1185">Reference proteome</keyword>
<feature type="domain" description="GIY-YIG" evidence="2">
    <location>
        <begin position="4"/>
        <end position="79"/>
    </location>
</feature>
<evidence type="ECO:0000256" key="1">
    <source>
        <dbReference type="ARBA" id="ARBA00007435"/>
    </source>
</evidence>
<comment type="caution">
    <text evidence="3">The sequence shown here is derived from an EMBL/GenBank/DDBJ whole genome shotgun (WGS) entry which is preliminary data.</text>
</comment>
<proteinExistence type="inferred from homology"/>
<sequence length="99" mass="11407">MIDTLHYVYIVRCKDDTLYTGYTTNVERRVAMHNAGKGARYTRARLPVVLMMSWQFASKGDALRTEYALKRYPRSQKLRLLASPDLLTQAMSVTDCTLE</sequence>
<dbReference type="Pfam" id="PF01541">
    <property type="entry name" value="GIY-YIG"/>
    <property type="match status" value="1"/>
</dbReference>
<dbReference type="InterPro" id="IPR050190">
    <property type="entry name" value="UPF0213_domain"/>
</dbReference>
<dbReference type="PANTHER" id="PTHR34477:SF1">
    <property type="entry name" value="UPF0213 PROTEIN YHBQ"/>
    <property type="match status" value="1"/>
</dbReference>
<dbReference type="InterPro" id="IPR000305">
    <property type="entry name" value="GIY-YIG_endonuc"/>
</dbReference>
<dbReference type="Proteomes" id="UP000287171">
    <property type="component" value="Unassembled WGS sequence"/>
</dbReference>
<evidence type="ECO:0000259" key="2">
    <source>
        <dbReference type="PROSITE" id="PS50164"/>
    </source>
</evidence>
<organism evidence="3 4">
    <name type="scientific">Dictyobacter alpinus</name>
    <dbReference type="NCBI Taxonomy" id="2014873"/>
    <lineage>
        <taxon>Bacteria</taxon>
        <taxon>Bacillati</taxon>
        <taxon>Chloroflexota</taxon>
        <taxon>Ktedonobacteria</taxon>
        <taxon>Ktedonobacterales</taxon>
        <taxon>Dictyobacteraceae</taxon>
        <taxon>Dictyobacter</taxon>
    </lineage>
</organism>
<evidence type="ECO:0000313" key="4">
    <source>
        <dbReference type="Proteomes" id="UP000287171"/>
    </source>
</evidence>
<dbReference type="SUPFAM" id="SSF82771">
    <property type="entry name" value="GIY-YIG endonuclease"/>
    <property type="match status" value="1"/>
</dbReference>
<evidence type="ECO:0000313" key="3">
    <source>
        <dbReference type="EMBL" id="GCE31413.1"/>
    </source>
</evidence>
<dbReference type="AlphaFoldDB" id="A0A402BJ64"/>
<accession>A0A402BJ64</accession>
<dbReference type="Gene3D" id="3.40.1440.10">
    <property type="entry name" value="GIY-YIG endonuclease"/>
    <property type="match status" value="1"/>
</dbReference>
<dbReference type="OrthoDB" id="9807770at2"/>
<dbReference type="CDD" id="cd10456">
    <property type="entry name" value="GIY-YIG_UPF0213"/>
    <property type="match status" value="1"/>
</dbReference>
<name>A0A402BJ64_9CHLR</name>